<evidence type="ECO:0000256" key="3">
    <source>
        <dbReference type="ARBA" id="ARBA00022741"/>
    </source>
</evidence>
<dbReference type="SUPFAM" id="SSF52540">
    <property type="entry name" value="P-loop containing nucleoside triphosphate hydrolases"/>
    <property type="match status" value="2"/>
</dbReference>
<accession>A0ABQ5KXL5</accession>
<evidence type="ECO:0000256" key="6">
    <source>
        <dbReference type="RuleBase" id="RU003651"/>
    </source>
</evidence>
<comment type="similarity">
    <text evidence="1 6">Belongs to the AAA ATPase family.</text>
</comment>
<feature type="domain" description="AAA+ ATPase" evidence="8">
    <location>
        <begin position="9"/>
        <end position="156"/>
    </location>
</feature>
<dbReference type="Pfam" id="PF00004">
    <property type="entry name" value="AAA"/>
    <property type="match status" value="2"/>
</dbReference>
<keyword evidence="5 7" id="KW-0653">Protein transport</keyword>
<dbReference type="InterPro" id="IPR041569">
    <property type="entry name" value="AAA_lid_3"/>
</dbReference>
<feature type="domain" description="AAA+ ATPase" evidence="8">
    <location>
        <begin position="311"/>
        <end position="449"/>
    </location>
</feature>
<evidence type="ECO:0000256" key="1">
    <source>
        <dbReference type="ARBA" id="ARBA00006914"/>
    </source>
</evidence>
<keyword evidence="4 6" id="KW-0067">ATP-binding</keyword>
<organism evidence="9 10">
    <name type="scientific">Aduncisulcus paluster</name>
    <dbReference type="NCBI Taxonomy" id="2918883"/>
    <lineage>
        <taxon>Eukaryota</taxon>
        <taxon>Metamonada</taxon>
        <taxon>Carpediemonas-like organisms</taxon>
        <taxon>Aduncisulcus</taxon>
    </lineage>
</organism>
<comment type="catalytic activity">
    <reaction evidence="7">
        <text>ATP + H2O = ADP + phosphate + H(+)</text>
        <dbReference type="Rhea" id="RHEA:13065"/>
        <dbReference type="ChEBI" id="CHEBI:15377"/>
        <dbReference type="ChEBI" id="CHEBI:15378"/>
        <dbReference type="ChEBI" id="CHEBI:30616"/>
        <dbReference type="ChEBI" id="CHEBI:43474"/>
        <dbReference type="ChEBI" id="CHEBI:456216"/>
        <dbReference type="EC" id="3.6.4.6"/>
    </reaction>
</comment>
<dbReference type="Pfam" id="PF17862">
    <property type="entry name" value="AAA_lid_3"/>
    <property type="match status" value="1"/>
</dbReference>
<protein>
    <recommendedName>
        <fullName evidence="7">Vesicle-fusing ATPase</fullName>
        <ecNumber evidence="7">3.6.4.6</ecNumber>
    </recommendedName>
</protein>
<dbReference type="PROSITE" id="PS00674">
    <property type="entry name" value="AAA"/>
    <property type="match status" value="1"/>
</dbReference>
<evidence type="ECO:0000313" key="10">
    <source>
        <dbReference type="Proteomes" id="UP001057375"/>
    </source>
</evidence>
<dbReference type="EC" id="3.6.4.6" evidence="7"/>
<evidence type="ECO:0000313" key="9">
    <source>
        <dbReference type="EMBL" id="GKT36403.1"/>
    </source>
</evidence>
<dbReference type="InterPro" id="IPR003960">
    <property type="entry name" value="ATPase_AAA_CS"/>
</dbReference>
<keyword evidence="2 7" id="KW-0813">Transport</keyword>
<keyword evidence="7" id="KW-0378">Hydrolase</keyword>
<dbReference type="InterPro" id="IPR003593">
    <property type="entry name" value="AAA+_ATPase"/>
</dbReference>
<comment type="subcellular location">
    <subcellularLocation>
        <location evidence="7">Cytoplasm</location>
    </subcellularLocation>
</comment>
<dbReference type="InterPro" id="IPR039812">
    <property type="entry name" value="Vesicle-fus_ATPase"/>
</dbReference>
<dbReference type="PANTHER" id="PTHR23078">
    <property type="entry name" value="VESICULAR-FUSION PROTEIN NSF"/>
    <property type="match status" value="1"/>
</dbReference>
<sequence>MVKKMGVEHVRGMLLYGPPGTGKTLLARQIGKMLHTKEPKVVNGPSILNKYVGQSEENIRELFKDAEEEQAEKGDDSELHLIIFDEIDAICRQRGTRSDSTGVHDSIVNQILSKLDGVDALSNILVIGMTNRKDLIDEALLRPGRFEVHVPIELPNEEGRVEILRIHTKVMTENGVLADDVDLEELAAKTKNFTGAELAGLVKSARSFAMSRVLRLSDIQKSIQDLQTGASKLLVTRDDFIGALEEVHAAFGSDQDDIKTMLPKSVPVPSPSSPMYGKLTSSHLLLYSDMVRETVSSVRDSIERMKVGITSHSSILIHGEHGIGKSVVAAVCALESGIPFTKVISAEKLITRVRGELRKCDEIVRAFEDARKCPQAVLIIDGIEKLIEYVAIGQRFSNPIFQTLVSALSIRSQPGHSLCVICTCNSLSVMTQLGVAGVFSEKVGIPGVTGAEAVQLVIENHLSSLPFAVRIKKDALPAGVESVMRALEEDVAFIGGVPYGSLTTAIDKCVFSAIRDEVEKAGSIEGITLDVTREMLEKLGGILSFA</sequence>
<dbReference type="SMART" id="SM00382">
    <property type="entry name" value="AAA"/>
    <property type="match status" value="2"/>
</dbReference>
<evidence type="ECO:0000256" key="4">
    <source>
        <dbReference type="ARBA" id="ARBA00022840"/>
    </source>
</evidence>
<evidence type="ECO:0000259" key="8">
    <source>
        <dbReference type="SMART" id="SM00382"/>
    </source>
</evidence>
<name>A0ABQ5KXL5_9EUKA</name>
<dbReference type="EMBL" id="BQXS01011216">
    <property type="protein sequence ID" value="GKT36403.1"/>
    <property type="molecule type" value="Genomic_DNA"/>
</dbReference>
<keyword evidence="3 6" id="KW-0547">Nucleotide-binding</keyword>
<keyword evidence="7" id="KW-0931">ER-Golgi transport</keyword>
<keyword evidence="10" id="KW-1185">Reference proteome</keyword>
<keyword evidence="7" id="KW-0479">Metal-binding</keyword>
<dbReference type="Gene3D" id="3.40.50.300">
    <property type="entry name" value="P-loop containing nucleotide triphosphate hydrolases"/>
    <property type="match status" value="2"/>
</dbReference>
<dbReference type="PANTHER" id="PTHR23078:SF3">
    <property type="entry name" value="VESICLE-FUSING ATPASE"/>
    <property type="match status" value="1"/>
</dbReference>
<dbReference type="InterPro" id="IPR027417">
    <property type="entry name" value="P-loop_NTPase"/>
</dbReference>
<comment type="function">
    <text evidence="7">Required for vesicle-mediated transport. Catalyzes the fusion of transport vesicles within the Golgi cisternae. Is also required for transport from the endoplasmic reticulum to the Golgi stack. Seems to function as a fusion protein required for the delivery of cargo proteins to all compartments of the Golgi stack independent of vesicle origin.</text>
</comment>
<proteinExistence type="inferred from homology"/>
<keyword evidence="7" id="KW-0460">Magnesium</keyword>
<dbReference type="Gene3D" id="1.10.8.60">
    <property type="match status" value="1"/>
</dbReference>
<keyword evidence="7" id="KW-0963">Cytoplasm</keyword>
<comment type="caution">
    <text evidence="9">The sequence shown here is derived from an EMBL/GenBank/DDBJ whole genome shotgun (WGS) entry which is preliminary data.</text>
</comment>
<evidence type="ECO:0000256" key="2">
    <source>
        <dbReference type="ARBA" id="ARBA00022448"/>
    </source>
</evidence>
<dbReference type="Proteomes" id="UP001057375">
    <property type="component" value="Unassembled WGS sequence"/>
</dbReference>
<evidence type="ECO:0000256" key="7">
    <source>
        <dbReference type="RuleBase" id="RU367045"/>
    </source>
</evidence>
<dbReference type="InterPro" id="IPR003959">
    <property type="entry name" value="ATPase_AAA_core"/>
</dbReference>
<reference evidence="9" key="1">
    <citation type="submission" date="2022-03" db="EMBL/GenBank/DDBJ databases">
        <title>Draft genome sequence of Aduncisulcus paluster, a free-living microaerophilic Fornicata.</title>
        <authorList>
            <person name="Yuyama I."/>
            <person name="Kume K."/>
            <person name="Tamura T."/>
            <person name="Inagaki Y."/>
            <person name="Hashimoto T."/>
        </authorList>
    </citation>
    <scope>NUCLEOTIDE SEQUENCE</scope>
    <source>
        <strain evidence="9">NY0171</strain>
    </source>
</reference>
<evidence type="ECO:0000256" key="5">
    <source>
        <dbReference type="ARBA" id="ARBA00022927"/>
    </source>
</evidence>
<gene>
    <name evidence="9" type="ORF">ADUPG1_009375</name>
</gene>
<comment type="cofactor">
    <cofactor evidence="7">
        <name>Mg(2+)</name>
        <dbReference type="ChEBI" id="CHEBI:18420"/>
    </cofactor>
    <text evidence="7">Binds 1 Mg(2+) ion per subunit.</text>
</comment>